<dbReference type="Proteomes" id="UP000069705">
    <property type="component" value="Unassembled WGS sequence"/>
</dbReference>
<proteinExistence type="predicted"/>
<protein>
    <submittedName>
        <fullName evidence="1">Uncharacterized protein</fullName>
    </submittedName>
</protein>
<accession>A0A100WW45</accession>
<comment type="caution">
    <text evidence="1">The sequence shown here is derived from an EMBL/GenBank/DDBJ whole genome shotgun (WGS) entry which is preliminary data.</text>
</comment>
<sequence length="155" mass="16607">MLITTDTVTEHPKGAGLASILTAGALPSTHAVVLPASRHRHILAIAEWGHLATDGLVTVWDSVAASRLADLTMVRPAVAAWVRASAGAKSMNGRQITGEINRVLLCDMPPYPLLASQPRDSWPRFLAAWTALQPWRAVTPLWAATKILSITSDTT</sequence>
<dbReference type="EMBL" id="BCSZ01000059">
    <property type="protein sequence ID" value="GAT05452.1"/>
    <property type="molecule type" value="Genomic_DNA"/>
</dbReference>
<organism evidence="1 2">
    <name type="scientific">Mycolicibacterium fortuitum subsp. acetamidolyticum</name>
    <dbReference type="NCBI Taxonomy" id="144550"/>
    <lineage>
        <taxon>Bacteria</taxon>
        <taxon>Bacillati</taxon>
        <taxon>Actinomycetota</taxon>
        <taxon>Actinomycetes</taxon>
        <taxon>Mycobacteriales</taxon>
        <taxon>Mycobacteriaceae</taxon>
        <taxon>Mycolicibacterium</taxon>
    </lineage>
</organism>
<dbReference type="AlphaFoldDB" id="A0A100WW45"/>
<reference evidence="1 2" key="1">
    <citation type="journal article" date="2016" name="Genome Announc.">
        <title>Draft Genome Sequences of Five Rapidly Growing Mycobacterium Species, M. thermoresistibile, M. fortuitum subsp. acetamidolyticum, M. canariasense, M. brisbanense, and M. novocastrense.</title>
        <authorList>
            <person name="Katahira K."/>
            <person name="Ogura Y."/>
            <person name="Gotoh Y."/>
            <person name="Hayashi T."/>
        </authorList>
    </citation>
    <scope>NUCLEOTIDE SEQUENCE [LARGE SCALE GENOMIC DNA]</scope>
    <source>
        <strain evidence="1 2">JCM6368</strain>
    </source>
</reference>
<evidence type="ECO:0000313" key="2">
    <source>
        <dbReference type="Proteomes" id="UP000069705"/>
    </source>
</evidence>
<name>A0A100WW45_MYCFO</name>
<reference evidence="2" key="2">
    <citation type="submission" date="2016-02" db="EMBL/GenBank/DDBJ databases">
        <title>Draft genome sequence of five rapidly growing Mycobacterium species.</title>
        <authorList>
            <person name="Katahira K."/>
            <person name="Gotou Y."/>
            <person name="Iida K."/>
            <person name="Ogura Y."/>
            <person name="Hayashi T."/>
        </authorList>
    </citation>
    <scope>NUCLEOTIDE SEQUENCE [LARGE SCALE GENOMIC DNA]</scope>
    <source>
        <strain evidence="2">JCM6368</strain>
    </source>
</reference>
<gene>
    <name evidence="1" type="ORF">RMCFA_5563</name>
</gene>
<dbReference type="RefSeq" id="WP_242413823.1">
    <property type="nucleotide sequence ID" value="NZ_BCSZ01000059.1"/>
</dbReference>
<evidence type="ECO:0000313" key="1">
    <source>
        <dbReference type="EMBL" id="GAT05452.1"/>
    </source>
</evidence>